<dbReference type="OrthoDB" id="6715177at2759"/>
<dbReference type="FunFam" id="3.20.20.70:FF:000016">
    <property type="entry name" value="Triosephosphate isomerase"/>
    <property type="match status" value="1"/>
</dbReference>
<dbReference type="Gramene" id="ABO99348">
    <property type="protein sequence ID" value="ABO99348"/>
    <property type="gene ID" value="OSTLU_7124"/>
</dbReference>
<dbReference type="InterPro" id="IPR013785">
    <property type="entry name" value="Aldolase_TIM"/>
</dbReference>
<dbReference type="STRING" id="436017.A4S697"/>
<dbReference type="HOGENOM" id="CLU_024251_2_3_1"/>
<dbReference type="GO" id="GO:0006096">
    <property type="term" value="P:glycolytic process"/>
    <property type="evidence" value="ECO:0007669"/>
    <property type="project" value="UniProtKB-KW"/>
</dbReference>
<dbReference type="GO" id="GO:0005829">
    <property type="term" value="C:cytosol"/>
    <property type="evidence" value="ECO:0007669"/>
    <property type="project" value="TreeGrafter"/>
</dbReference>
<evidence type="ECO:0000256" key="2">
    <source>
        <dbReference type="ARBA" id="ARBA00007422"/>
    </source>
</evidence>
<gene>
    <name evidence="10" type="ORF">OSTLU_7124</name>
</gene>
<dbReference type="PANTHER" id="PTHR21139">
    <property type="entry name" value="TRIOSEPHOSPHATE ISOMERASE"/>
    <property type="match status" value="1"/>
</dbReference>
<keyword evidence="6" id="KW-0963">Cytoplasm</keyword>
<comment type="subunit">
    <text evidence="3">Homodimer.</text>
</comment>
<dbReference type="RefSeq" id="XP_001421055.1">
    <property type="nucleotide sequence ID" value="XM_001421018.1"/>
</dbReference>
<accession>A4S697</accession>
<dbReference type="GO" id="GO:0046166">
    <property type="term" value="P:glyceraldehyde-3-phosphate biosynthetic process"/>
    <property type="evidence" value="ECO:0007669"/>
    <property type="project" value="TreeGrafter"/>
</dbReference>
<sequence length="245" mass="25966">MAGNWKLNPKTLDEARTLAALVGAAARDGGIGTNKSKTEVFVCPPAPFAAEVARTLEGSGVAVGAQNIYFEASGAFTGEMSAEMAKSVGCTHVLIGHSERRELFGETDEMTRLKTRKTLDCGMTAVLCIGETKEEYERGEAKKVCNRQLSAALSGVEADEMSKVIIAYEPVWAIGTGLTATPAIAQSVHAGIRQWFRTNYGESVAAKIQIQYGGSVKPETVDELMQAPDVDGCLVGGASLNAEQF</sequence>
<dbReference type="PROSITE" id="PS51440">
    <property type="entry name" value="TIM_2"/>
    <property type="match status" value="1"/>
</dbReference>
<comment type="similarity">
    <text evidence="2">Belongs to the triosephosphate isomerase family.</text>
</comment>
<dbReference type="InterPro" id="IPR020861">
    <property type="entry name" value="Triosephosphate_isomerase_AS"/>
</dbReference>
<evidence type="ECO:0000256" key="6">
    <source>
        <dbReference type="ARBA" id="ARBA00022490"/>
    </source>
</evidence>
<evidence type="ECO:0000313" key="10">
    <source>
        <dbReference type="EMBL" id="ABO99348.1"/>
    </source>
</evidence>
<evidence type="ECO:0000313" key="11">
    <source>
        <dbReference type="Proteomes" id="UP000001568"/>
    </source>
</evidence>
<evidence type="ECO:0000256" key="7">
    <source>
        <dbReference type="ARBA" id="ARBA00023152"/>
    </source>
</evidence>
<dbReference type="Proteomes" id="UP000001568">
    <property type="component" value="Chromosome 13"/>
</dbReference>
<dbReference type="KEGG" id="olu:OSTLU_7124"/>
<evidence type="ECO:0000256" key="8">
    <source>
        <dbReference type="ARBA" id="ARBA00023235"/>
    </source>
</evidence>
<feature type="non-terminal residue" evidence="10">
    <location>
        <position position="245"/>
    </location>
</feature>
<dbReference type="InterPro" id="IPR000652">
    <property type="entry name" value="Triosephosphate_isomerase"/>
</dbReference>
<dbReference type="NCBIfam" id="TIGR00419">
    <property type="entry name" value="tim"/>
    <property type="match status" value="1"/>
</dbReference>
<dbReference type="InterPro" id="IPR022896">
    <property type="entry name" value="TrioseP_Isoase_bac/euk"/>
</dbReference>
<evidence type="ECO:0000256" key="9">
    <source>
        <dbReference type="ARBA" id="ARBA00024331"/>
    </source>
</evidence>
<dbReference type="Pfam" id="PF00121">
    <property type="entry name" value="TIM"/>
    <property type="match status" value="1"/>
</dbReference>
<keyword evidence="8" id="KW-0413">Isomerase</keyword>
<dbReference type="GO" id="GO:0019563">
    <property type="term" value="P:glycerol catabolic process"/>
    <property type="evidence" value="ECO:0007669"/>
    <property type="project" value="TreeGrafter"/>
</dbReference>
<dbReference type="HAMAP" id="MF_00147_B">
    <property type="entry name" value="TIM_B"/>
    <property type="match status" value="1"/>
</dbReference>
<organism evidence="10 11">
    <name type="scientific">Ostreococcus lucimarinus (strain CCE9901)</name>
    <dbReference type="NCBI Taxonomy" id="436017"/>
    <lineage>
        <taxon>Eukaryota</taxon>
        <taxon>Viridiplantae</taxon>
        <taxon>Chlorophyta</taxon>
        <taxon>Mamiellophyceae</taxon>
        <taxon>Mamiellales</taxon>
        <taxon>Bathycoccaceae</taxon>
        <taxon>Ostreococcus</taxon>
    </lineage>
</organism>
<evidence type="ECO:0000256" key="3">
    <source>
        <dbReference type="ARBA" id="ARBA00011738"/>
    </source>
</evidence>
<dbReference type="Gene3D" id="3.20.20.70">
    <property type="entry name" value="Aldolase class I"/>
    <property type="match status" value="1"/>
</dbReference>
<dbReference type="PANTHER" id="PTHR21139:SF42">
    <property type="entry name" value="TRIOSEPHOSPHATE ISOMERASE"/>
    <property type="match status" value="1"/>
</dbReference>
<keyword evidence="7" id="KW-0324">Glycolysis</keyword>
<dbReference type="GO" id="GO:0004807">
    <property type="term" value="F:triose-phosphate isomerase activity"/>
    <property type="evidence" value="ECO:0007669"/>
    <property type="project" value="UniProtKB-EC"/>
</dbReference>
<protein>
    <recommendedName>
        <fullName evidence="4">triose-phosphate isomerase</fullName>
        <ecNumber evidence="4">5.3.1.1</ecNumber>
    </recommendedName>
</protein>
<proteinExistence type="inferred from homology"/>
<evidence type="ECO:0000256" key="4">
    <source>
        <dbReference type="ARBA" id="ARBA00011940"/>
    </source>
</evidence>
<dbReference type="AlphaFoldDB" id="A4S697"/>
<reference evidence="10 11" key="1">
    <citation type="journal article" date="2007" name="Proc. Natl. Acad. Sci. U.S.A.">
        <title>The tiny eukaryote Ostreococcus provides genomic insights into the paradox of plankton speciation.</title>
        <authorList>
            <person name="Palenik B."/>
            <person name="Grimwood J."/>
            <person name="Aerts A."/>
            <person name="Rouze P."/>
            <person name="Salamov A."/>
            <person name="Putnam N."/>
            <person name="Dupont C."/>
            <person name="Jorgensen R."/>
            <person name="Derelle E."/>
            <person name="Rombauts S."/>
            <person name="Zhou K."/>
            <person name="Otillar R."/>
            <person name="Merchant S.S."/>
            <person name="Podell S."/>
            <person name="Gaasterland T."/>
            <person name="Napoli C."/>
            <person name="Gendler K."/>
            <person name="Manuell A."/>
            <person name="Tai V."/>
            <person name="Vallon O."/>
            <person name="Piganeau G."/>
            <person name="Jancek S."/>
            <person name="Heijde M."/>
            <person name="Jabbari K."/>
            <person name="Bowler C."/>
            <person name="Lohr M."/>
            <person name="Robbens S."/>
            <person name="Werner G."/>
            <person name="Dubchak I."/>
            <person name="Pazour G.J."/>
            <person name="Ren Q."/>
            <person name="Paulsen I."/>
            <person name="Delwiche C."/>
            <person name="Schmutz J."/>
            <person name="Rokhsar D."/>
            <person name="Van de Peer Y."/>
            <person name="Moreau H."/>
            <person name="Grigoriev I.V."/>
        </authorList>
    </citation>
    <scope>NUCLEOTIDE SEQUENCE [LARGE SCALE GENOMIC DNA]</scope>
    <source>
        <strain evidence="10 11">CCE9901</strain>
    </source>
</reference>
<dbReference type="GeneID" id="5005013"/>
<dbReference type="CDD" id="cd00311">
    <property type="entry name" value="TIM"/>
    <property type="match status" value="1"/>
</dbReference>
<name>A4S697_OSTLU</name>
<dbReference type="SUPFAM" id="SSF51351">
    <property type="entry name" value="Triosephosphate isomerase (TIM)"/>
    <property type="match status" value="1"/>
</dbReference>
<keyword evidence="5" id="KW-0312">Gluconeogenesis</keyword>
<dbReference type="EMBL" id="CP000593">
    <property type="protein sequence ID" value="ABO99348.1"/>
    <property type="molecule type" value="Genomic_DNA"/>
</dbReference>
<dbReference type="InterPro" id="IPR035990">
    <property type="entry name" value="TIM_sf"/>
</dbReference>
<dbReference type="eggNOG" id="KOG1643">
    <property type="taxonomic scope" value="Eukaryota"/>
</dbReference>
<dbReference type="GO" id="GO:0006094">
    <property type="term" value="P:gluconeogenesis"/>
    <property type="evidence" value="ECO:0007669"/>
    <property type="project" value="UniProtKB-KW"/>
</dbReference>
<dbReference type="PROSITE" id="PS00171">
    <property type="entry name" value="TIM_1"/>
    <property type="match status" value="1"/>
</dbReference>
<comment type="pathway">
    <text evidence="1">Carbohydrate degradation; glycolysis; D-glyceraldehyde 3-phosphate from glycerone phosphate: step 1/1.</text>
</comment>
<comment type="pathway">
    <text evidence="9">Carbohydrate biosynthesis.</text>
</comment>
<keyword evidence="11" id="KW-1185">Reference proteome</keyword>
<evidence type="ECO:0000256" key="5">
    <source>
        <dbReference type="ARBA" id="ARBA00022432"/>
    </source>
</evidence>
<dbReference type="EC" id="5.3.1.1" evidence="4"/>
<evidence type="ECO:0000256" key="1">
    <source>
        <dbReference type="ARBA" id="ARBA00004680"/>
    </source>
</evidence>